<feature type="chain" id="PRO_5038079137" evidence="1">
    <location>
        <begin position="17"/>
        <end position="212"/>
    </location>
</feature>
<evidence type="ECO:0000313" key="2">
    <source>
        <dbReference type="Proteomes" id="UP000887569"/>
    </source>
</evidence>
<dbReference type="AlphaFoldDB" id="A0A915C9H9"/>
<feature type="signal peptide" evidence="1">
    <location>
        <begin position="1"/>
        <end position="16"/>
    </location>
</feature>
<keyword evidence="1" id="KW-0732">Signal</keyword>
<sequence>MNIVALSMLYFTLASSAKVEIPALMSYRQRIEEMRRLVNKPKFAHKTKRYKCIEIDDNELDVNNRLWSIGEASLTQSQLMLQMEHTDASDSTPPHIMPATLASLNQKSINTSTRQPVIIELPRRISATPQGRPQSDLHVEQIGNITNMRQSYAIPQVPNLQRSRHLPSQPLIPTAVENVQQLYVKSASTLPPQQCAQVIFEVHFNKVLNNSN</sequence>
<name>A0A915C9H9_PARUN</name>
<dbReference type="WBParaSite" id="PgR105_g015_t01">
    <property type="protein sequence ID" value="PgR105_g015_t01"/>
    <property type="gene ID" value="PgR105_g015"/>
</dbReference>
<evidence type="ECO:0000256" key="1">
    <source>
        <dbReference type="SAM" id="SignalP"/>
    </source>
</evidence>
<keyword evidence="2" id="KW-1185">Reference proteome</keyword>
<proteinExistence type="predicted"/>
<evidence type="ECO:0000313" key="3">
    <source>
        <dbReference type="WBParaSite" id="PgR105_g015_t01"/>
    </source>
</evidence>
<organism evidence="2 3">
    <name type="scientific">Parascaris univalens</name>
    <name type="common">Nematode worm</name>
    <dbReference type="NCBI Taxonomy" id="6257"/>
    <lineage>
        <taxon>Eukaryota</taxon>
        <taxon>Metazoa</taxon>
        <taxon>Ecdysozoa</taxon>
        <taxon>Nematoda</taxon>
        <taxon>Chromadorea</taxon>
        <taxon>Rhabditida</taxon>
        <taxon>Spirurina</taxon>
        <taxon>Ascaridomorpha</taxon>
        <taxon>Ascaridoidea</taxon>
        <taxon>Ascarididae</taxon>
        <taxon>Parascaris</taxon>
    </lineage>
</organism>
<reference evidence="3" key="1">
    <citation type="submission" date="2022-11" db="UniProtKB">
        <authorList>
            <consortium name="WormBaseParasite"/>
        </authorList>
    </citation>
    <scope>IDENTIFICATION</scope>
</reference>
<accession>A0A915C9H9</accession>
<protein>
    <submittedName>
        <fullName evidence="3">Uncharacterized protein</fullName>
    </submittedName>
</protein>
<dbReference type="Proteomes" id="UP000887569">
    <property type="component" value="Unplaced"/>
</dbReference>